<name>A0ABN7WQE6_GIGMA</name>
<dbReference type="Proteomes" id="UP000789901">
    <property type="component" value="Unassembled WGS sequence"/>
</dbReference>
<organism evidence="1 2">
    <name type="scientific">Gigaspora margarita</name>
    <dbReference type="NCBI Taxonomy" id="4874"/>
    <lineage>
        <taxon>Eukaryota</taxon>
        <taxon>Fungi</taxon>
        <taxon>Fungi incertae sedis</taxon>
        <taxon>Mucoromycota</taxon>
        <taxon>Glomeromycotina</taxon>
        <taxon>Glomeromycetes</taxon>
        <taxon>Diversisporales</taxon>
        <taxon>Gigasporaceae</taxon>
        <taxon>Gigaspora</taxon>
    </lineage>
</organism>
<comment type="caution">
    <text evidence="1">The sequence shown here is derived from an EMBL/GenBank/DDBJ whole genome shotgun (WGS) entry which is preliminary data.</text>
</comment>
<dbReference type="EMBL" id="CAJVQB010057223">
    <property type="protein sequence ID" value="CAG8838068.1"/>
    <property type="molecule type" value="Genomic_DNA"/>
</dbReference>
<keyword evidence="2" id="KW-1185">Reference proteome</keyword>
<accession>A0ABN7WQE6</accession>
<evidence type="ECO:0000313" key="2">
    <source>
        <dbReference type="Proteomes" id="UP000789901"/>
    </source>
</evidence>
<evidence type="ECO:0000313" key="1">
    <source>
        <dbReference type="EMBL" id="CAG8838068.1"/>
    </source>
</evidence>
<gene>
    <name evidence="1" type="ORF">GMARGA_LOCUS33791</name>
</gene>
<feature type="non-terminal residue" evidence="1">
    <location>
        <position position="80"/>
    </location>
</feature>
<reference evidence="1 2" key="1">
    <citation type="submission" date="2021-06" db="EMBL/GenBank/DDBJ databases">
        <authorList>
            <person name="Kallberg Y."/>
            <person name="Tangrot J."/>
            <person name="Rosling A."/>
        </authorList>
    </citation>
    <scope>NUCLEOTIDE SEQUENCE [LARGE SCALE GENOMIC DNA]</scope>
    <source>
        <strain evidence="1 2">120-4 pot B 10/14</strain>
    </source>
</reference>
<protein>
    <submittedName>
        <fullName evidence="1">18501_t:CDS:1</fullName>
    </submittedName>
</protein>
<proteinExistence type="predicted"/>
<sequence length="80" mass="8990">MPFEQVDLTLLEDNVFQPNDYGYKVITLSGMTGFIQQRSDSIAIGKEKKKNLAIIGSFIDMEIAAICAKKSQCVCYWHGK</sequence>